<dbReference type="Gene3D" id="1.10.443.10">
    <property type="entry name" value="Intergrase catalytic core"/>
    <property type="match status" value="1"/>
</dbReference>
<evidence type="ECO:0000259" key="2">
    <source>
        <dbReference type="PROSITE" id="PS51898"/>
    </source>
</evidence>
<dbReference type="OrthoDB" id="892893at2"/>
<sequence>MYVEANKLEDNLGLLTQRGVNDYKQYLQQEASKVEVGKKGGGIESINQKCQFVALMINEVLSCHNEFLDYNIQPVKYTPIEDKRKKDDGLHFLLTIDEREALNNCTGLNERQTVYKDLFILQCNCGQRVSDLKQLVLGNYIKDKENFIHLDTQKEDIKAYFPETETVRQFICKLQSLVYEKNGSHFIKTGDSDINIDNLDKGSLYNNVKQIAKKAGLNRIHKYKDAQGRQLESPICDILSSHCARHTFATIMREKGYDADVVCIMLGHADDTMVKEVYAHNDDTLKTAKLKRAMAKVEGEKSSKSALQLLFAYDKLKELERMKDDSIDILTLPLCKECVFIIKSTANLGKAKRQIANVDEEKREQFASKTSYTMVYRQAHCRYRPI</sequence>
<evidence type="ECO:0000313" key="3">
    <source>
        <dbReference type="EMBL" id="AGB29725.1"/>
    </source>
</evidence>
<dbReference type="GO" id="GO:0015074">
    <property type="term" value="P:DNA integration"/>
    <property type="evidence" value="ECO:0007669"/>
    <property type="project" value="InterPro"/>
</dbReference>
<dbReference type="GO" id="GO:0003677">
    <property type="term" value="F:DNA binding"/>
    <property type="evidence" value="ECO:0007669"/>
    <property type="project" value="InterPro"/>
</dbReference>
<keyword evidence="1" id="KW-0233">DNA recombination</keyword>
<name>F9D6V8_PREDD</name>
<dbReference type="STRING" id="908937.Prede_2479"/>
<dbReference type="AlphaFoldDB" id="F9D6V8"/>
<protein>
    <submittedName>
        <fullName evidence="4">Integrase/recombinase XerD</fullName>
    </submittedName>
    <submittedName>
        <fullName evidence="3">Site-specific recombinase XerD</fullName>
    </submittedName>
</protein>
<reference evidence="3" key="2">
    <citation type="submission" date="2012-02" db="EMBL/GenBank/DDBJ databases">
        <title>Complete sequence of chromosome 2 of Prevotella dentalis DSM 3688.</title>
        <authorList>
            <consortium name="US DOE Joint Genome Institute (JGI-PGF)"/>
            <person name="Lucas S."/>
            <person name="Copeland A."/>
            <person name="Lapidus A."/>
            <person name="Glavina del Rio T."/>
            <person name="Dalin E."/>
            <person name="Tice H."/>
            <person name="Bruce D."/>
            <person name="Goodwin L."/>
            <person name="Pitluck S."/>
            <person name="Peters L."/>
            <person name="Mikhailova N."/>
            <person name="Chertkov O."/>
            <person name="Kyrpides N."/>
            <person name="Mavromatis K."/>
            <person name="Ivanova N."/>
            <person name="Brettin T."/>
            <person name="Detter J.C."/>
            <person name="Han C."/>
            <person name="Larimer F."/>
            <person name="Land M."/>
            <person name="Hauser L."/>
            <person name="Markowitz V."/>
            <person name="Cheng J.-F."/>
            <person name="Hugenholtz P."/>
            <person name="Woyke T."/>
            <person name="Wu D."/>
            <person name="Gronow S."/>
            <person name="Wellnitz S."/>
            <person name="Brambilla E."/>
            <person name="Klenk H.-P."/>
            <person name="Eisen J.A."/>
        </authorList>
    </citation>
    <scope>NUCLEOTIDE SEQUENCE</scope>
    <source>
        <strain evidence="3">DSM 3688</strain>
    </source>
</reference>
<dbReference type="EMBL" id="AFPW01000048">
    <property type="protein sequence ID" value="EGQ11827.1"/>
    <property type="molecule type" value="Genomic_DNA"/>
</dbReference>
<dbReference type="eggNOG" id="COG4974">
    <property type="taxonomic scope" value="Bacteria"/>
</dbReference>
<feature type="domain" description="Tyr recombinase" evidence="2">
    <location>
        <begin position="88"/>
        <end position="292"/>
    </location>
</feature>
<dbReference type="PROSITE" id="PS51898">
    <property type="entry name" value="TYR_RECOMBINASE"/>
    <property type="match status" value="1"/>
</dbReference>
<proteinExistence type="predicted"/>
<keyword evidence="6" id="KW-1185">Reference proteome</keyword>
<dbReference type="InterPro" id="IPR002104">
    <property type="entry name" value="Integrase_catalytic"/>
</dbReference>
<dbReference type="PANTHER" id="PTHR30349">
    <property type="entry name" value="PHAGE INTEGRASE-RELATED"/>
    <property type="match status" value="1"/>
</dbReference>
<organism evidence="4 5">
    <name type="scientific">Prevotella dentalis (strain ATCC 49559 / DSM 3688 / JCM 13448 / NCTC 12043 / ES 2772)</name>
    <name type="common">Mitsuokella dentalis</name>
    <dbReference type="NCBI Taxonomy" id="908937"/>
    <lineage>
        <taxon>Bacteria</taxon>
        <taxon>Pseudomonadati</taxon>
        <taxon>Bacteroidota</taxon>
        <taxon>Bacteroidia</taxon>
        <taxon>Bacteroidales</taxon>
        <taxon>Prevotellaceae</taxon>
        <taxon>Prevotella</taxon>
    </lineage>
</organism>
<evidence type="ECO:0000256" key="1">
    <source>
        <dbReference type="ARBA" id="ARBA00023172"/>
    </source>
</evidence>
<dbReference type="GO" id="GO:0006310">
    <property type="term" value="P:DNA recombination"/>
    <property type="evidence" value="ECO:0007669"/>
    <property type="project" value="UniProtKB-KW"/>
</dbReference>
<dbReference type="InterPro" id="IPR011010">
    <property type="entry name" value="DNA_brk_join_enz"/>
</dbReference>
<dbReference type="InterPro" id="IPR013762">
    <property type="entry name" value="Integrase-like_cat_sf"/>
</dbReference>
<dbReference type="Proteomes" id="UP000010862">
    <property type="component" value="Chromosome 2"/>
</dbReference>
<dbReference type="SUPFAM" id="SSF56349">
    <property type="entry name" value="DNA breaking-rejoining enzymes"/>
    <property type="match status" value="1"/>
</dbReference>
<dbReference type="RefSeq" id="WP_005847922.1">
    <property type="nucleotide sequence ID" value="NC_019968.1"/>
</dbReference>
<gene>
    <name evidence="4" type="primary">xerD3</name>
    <name evidence="3" type="ordered locus">Prede_2479</name>
    <name evidence="4" type="ORF">HMPREF9136_2586</name>
</gene>
<reference evidence="4 5" key="1">
    <citation type="submission" date="2011-04" db="EMBL/GenBank/DDBJ databases">
        <authorList>
            <person name="Muzny D."/>
            <person name="Qin X."/>
            <person name="Deng J."/>
            <person name="Jiang H."/>
            <person name="Liu Y."/>
            <person name="Qu J."/>
            <person name="Song X.-Z."/>
            <person name="Zhang L."/>
            <person name="Thornton R."/>
            <person name="Coyle M."/>
            <person name="Francisco L."/>
            <person name="Jackson L."/>
            <person name="Javaid M."/>
            <person name="Korchina V."/>
            <person name="Kovar C."/>
            <person name="Mata R."/>
            <person name="Mathew T."/>
            <person name="Ngo R."/>
            <person name="Nguyen L."/>
            <person name="Nguyen N."/>
            <person name="Okwuonu G."/>
            <person name="Ongeri F."/>
            <person name="Pham C."/>
            <person name="Simmons D."/>
            <person name="Wilczek-Boney K."/>
            <person name="Hale W."/>
            <person name="Jakkamsetti A."/>
            <person name="Pham P."/>
            <person name="Ruth R."/>
            <person name="San Lucas F."/>
            <person name="Warren J."/>
            <person name="Zhang J."/>
            <person name="Zhao Z."/>
            <person name="Zhou C."/>
            <person name="Zhu D."/>
            <person name="Lee S."/>
            <person name="Bess C."/>
            <person name="Blankenburg K."/>
            <person name="Forbes L."/>
            <person name="Fu Q."/>
            <person name="Gubbala S."/>
            <person name="Hirani K."/>
            <person name="Jayaseelan J.C."/>
            <person name="Lara F."/>
            <person name="Munidasa M."/>
            <person name="Palculict T."/>
            <person name="Patil S."/>
            <person name="Pu L.-L."/>
            <person name="Saada N."/>
            <person name="Tang L."/>
            <person name="Weissenberger G."/>
            <person name="Zhu Y."/>
            <person name="Hemphill L."/>
            <person name="Shang Y."/>
            <person name="Youmans B."/>
            <person name="Ayvaz T."/>
            <person name="Ross M."/>
            <person name="Santibanez J."/>
            <person name="Aqrawi P."/>
            <person name="Gross S."/>
            <person name="Joshi V."/>
            <person name="Fowler G."/>
            <person name="Nazareth L."/>
            <person name="Reid J."/>
            <person name="Worley K."/>
            <person name="Petrosino J."/>
            <person name="Highlander S."/>
            <person name="Gibbs R."/>
        </authorList>
    </citation>
    <scope>NUCLEOTIDE SEQUENCE [LARGE SCALE GENOMIC DNA]</scope>
    <source>
        <strain evidence="4 5">DSM 3688</strain>
    </source>
</reference>
<evidence type="ECO:0000313" key="4">
    <source>
        <dbReference type="EMBL" id="EGQ11827.1"/>
    </source>
</evidence>
<evidence type="ECO:0000313" key="5">
    <source>
        <dbReference type="Proteomes" id="UP000007820"/>
    </source>
</evidence>
<dbReference type="HOGENOM" id="CLU_715439_0_0_10"/>
<evidence type="ECO:0000313" key="6">
    <source>
        <dbReference type="Proteomes" id="UP000010862"/>
    </source>
</evidence>
<dbReference type="Pfam" id="PF00589">
    <property type="entry name" value="Phage_integrase"/>
    <property type="match status" value="1"/>
</dbReference>
<dbReference type="InterPro" id="IPR050090">
    <property type="entry name" value="Tyrosine_recombinase_XerCD"/>
</dbReference>
<accession>F9D6V8</accession>
<dbReference type="PATRIC" id="fig|908937.9.peg.2620"/>
<dbReference type="KEGG" id="pdt:Prede_2479"/>
<dbReference type="EMBL" id="CP003369">
    <property type="protein sequence ID" value="AGB29725.1"/>
    <property type="molecule type" value="Genomic_DNA"/>
</dbReference>
<dbReference type="Proteomes" id="UP000007820">
    <property type="component" value="Unassembled WGS sequence"/>
</dbReference>
<dbReference type="PANTHER" id="PTHR30349:SF64">
    <property type="entry name" value="PROPHAGE INTEGRASE INTD-RELATED"/>
    <property type="match status" value="1"/>
</dbReference>